<dbReference type="GO" id="GO:0003677">
    <property type="term" value="F:DNA binding"/>
    <property type="evidence" value="ECO:0007669"/>
    <property type="project" value="InterPro"/>
</dbReference>
<feature type="compositionally biased region" description="Low complexity" evidence="2">
    <location>
        <begin position="298"/>
        <end position="322"/>
    </location>
</feature>
<dbReference type="InterPro" id="IPR001878">
    <property type="entry name" value="Znf_CCHC"/>
</dbReference>
<dbReference type="GO" id="GO:0008270">
    <property type="term" value="F:zinc ion binding"/>
    <property type="evidence" value="ECO:0007669"/>
    <property type="project" value="UniProtKB-KW"/>
</dbReference>
<dbReference type="EnsemblMetazoa" id="SMAR000158-RA">
    <property type="protein sequence ID" value="SMAR000158-PA"/>
    <property type="gene ID" value="SMAR000158"/>
</dbReference>
<evidence type="ECO:0000256" key="2">
    <source>
        <dbReference type="SAM" id="MobiDB-lite"/>
    </source>
</evidence>
<evidence type="ECO:0000256" key="1">
    <source>
        <dbReference type="PROSITE-ProRule" id="PRU00047"/>
    </source>
</evidence>
<dbReference type="InterPro" id="IPR036875">
    <property type="entry name" value="Znf_CCHC_sf"/>
</dbReference>
<dbReference type="SUPFAM" id="SSF54171">
    <property type="entry name" value="DNA-binding domain"/>
    <property type="match status" value="1"/>
</dbReference>
<evidence type="ECO:0000313" key="6">
    <source>
        <dbReference type="Proteomes" id="UP000014500"/>
    </source>
</evidence>
<reference evidence="6" key="1">
    <citation type="submission" date="2011-05" db="EMBL/GenBank/DDBJ databases">
        <authorList>
            <person name="Richards S.R."/>
            <person name="Qu J."/>
            <person name="Jiang H."/>
            <person name="Jhangiani S.N."/>
            <person name="Agravi P."/>
            <person name="Goodspeed R."/>
            <person name="Gross S."/>
            <person name="Mandapat C."/>
            <person name="Jackson L."/>
            <person name="Mathew T."/>
            <person name="Pu L."/>
            <person name="Thornton R."/>
            <person name="Saada N."/>
            <person name="Wilczek-Boney K.B."/>
            <person name="Lee S."/>
            <person name="Kovar C."/>
            <person name="Wu Y."/>
            <person name="Scherer S.E."/>
            <person name="Worley K.C."/>
            <person name="Muzny D.M."/>
            <person name="Gibbs R."/>
        </authorList>
    </citation>
    <scope>NUCLEOTIDE SEQUENCE</scope>
    <source>
        <strain evidence="6">Brora</strain>
    </source>
</reference>
<dbReference type="InterPro" id="IPR016177">
    <property type="entry name" value="DNA-bd_dom_sf"/>
</dbReference>
<dbReference type="PROSITE" id="PS50158">
    <property type="entry name" value="ZF_CCHC"/>
    <property type="match status" value="1"/>
</dbReference>
<dbReference type="STRING" id="126957.T1IH52"/>
<keyword evidence="6" id="KW-1185">Reference proteome</keyword>
<feature type="domain" description="MBD" evidence="4">
    <location>
        <begin position="458"/>
        <end position="531"/>
    </location>
</feature>
<dbReference type="SMART" id="SM00343">
    <property type="entry name" value="ZnF_C2HC"/>
    <property type="match status" value="1"/>
</dbReference>
<dbReference type="HOGENOM" id="CLU_028451_0_0_1"/>
<evidence type="ECO:0000259" key="3">
    <source>
        <dbReference type="PROSITE" id="PS50158"/>
    </source>
</evidence>
<dbReference type="AlphaFoldDB" id="T1IH52"/>
<sequence length="576" mass="64173">MSNAVYVVSGCPQDILRMSVINLDVHSHPVSYFIPHVIVWLQSEHLAMTSGFQAVCLCFLSKMAANKVLHLLVIPASCQIKTSPSQPLQVWQSADKVNYIQWAIDVQLLLEEKGLWPFVTGKQVEPDVTATQDAKDRFDRNKAKSRAIILQCLVPRLQPAAMKFPTTKQVWNHLKALFEPRSLAREAALLETFYLIRRKDNEEVDSFIARVEKASDDLAGAADDLKPADRNKAYLLINRIGKEYEHQVQAIYQWQTADFTFEKVSKALLAEAKRRRLAAESDKAMESTVNYYMHQKSSKQQSTSSFSQQNASQSSSSKPNSESLVCFNCGGPGHYARDCTASKVPRGGQQSRERGRGRGRADDVYENKHLKVDETKVYKDVVDTYLGDSPLDISNGSETHGFNPNESSDDSDDDSSSPASVKAPISSPAAPLTTQAPSGVTMRKKPTQPVVIPPFKPRSKVERAPAPGKSGWIREQVQRQSGVTAGQWDVYFYPPGQQVKLRSRPEVRSYCENELNEQYVAADYDWKPSQKSVDTVVQEPSTEQAVVEPQSATDESCICCIRLSLEHVAPKAYGSP</sequence>
<keyword evidence="1" id="KW-0479">Metal-binding</keyword>
<dbReference type="PROSITE" id="PS50982">
    <property type="entry name" value="MBD"/>
    <property type="match status" value="1"/>
</dbReference>
<dbReference type="PANTHER" id="PTHR47481">
    <property type="match status" value="1"/>
</dbReference>
<dbReference type="InterPro" id="IPR001739">
    <property type="entry name" value="Methyl_CpG_DNA-bd"/>
</dbReference>
<dbReference type="Gene3D" id="4.10.60.10">
    <property type="entry name" value="Zinc finger, CCHC-type"/>
    <property type="match status" value="1"/>
</dbReference>
<feature type="region of interest" description="Disordered" evidence="2">
    <location>
        <begin position="337"/>
        <end position="366"/>
    </location>
</feature>
<keyword evidence="1" id="KW-0863">Zinc-finger</keyword>
<name>T1IH52_STRMM</name>
<organism evidence="5 6">
    <name type="scientific">Strigamia maritima</name>
    <name type="common">European centipede</name>
    <name type="synonym">Geophilus maritimus</name>
    <dbReference type="NCBI Taxonomy" id="126957"/>
    <lineage>
        <taxon>Eukaryota</taxon>
        <taxon>Metazoa</taxon>
        <taxon>Ecdysozoa</taxon>
        <taxon>Arthropoda</taxon>
        <taxon>Myriapoda</taxon>
        <taxon>Chilopoda</taxon>
        <taxon>Pleurostigmophora</taxon>
        <taxon>Geophilomorpha</taxon>
        <taxon>Linotaeniidae</taxon>
        <taxon>Strigamia</taxon>
    </lineage>
</organism>
<dbReference type="EMBL" id="JH429706">
    <property type="status" value="NOT_ANNOTATED_CDS"/>
    <property type="molecule type" value="Genomic_DNA"/>
</dbReference>
<evidence type="ECO:0000259" key="4">
    <source>
        <dbReference type="PROSITE" id="PS50982"/>
    </source>
</evidence>
<feature type="region of interest" description="Disordered" evidence="2">
    <location>
        <begin position="389"/>
        <end position="470"/>
    </location>
</feature>
<feature type="compositionally biased region" description="Polar residues" evidence="2">
    <location>
        <begin position="392"/>
        <end position="406"/>
    </location>
</feature>
<protein>
    <recommendedName>
        <fullName evidence="7">CCHC-type domain-containing protein</fullName>
    </recommendedName>
</protein>
<feature type="domain" description="CCHC-type" evidence="3">
    <location>
        <begin position="326"/>
        <end position="339"/>
    </location>
</feature>
<dbReference type="PANTHER" id="PTHR47481:SF7">
    <property type="entry name" value="CCHC-TYPE DOMAIN-CONTAINING PROTEIN"/>
    <property type="match status" value="1"/>
</dbReference>
<reference evidence="5" key="2">
    <citation type="submission" date="2015-02" db="UniProtKB">
        <authorList>
            <consortium name="EnsemblMetazoa"/>
        </authorList>
    </citation>
    <scope>IDENTIFICATION</scope>
</reference>
<dbReference type="Proteomes" id="UP000014500">
    <property type="component" value="Unassembled WGS sequence"/>
</dbReference>
<feature type="region of interest" description="Disordered" evidence="2">
    <location>
        <begin position="294"/>
        <end position="322"/>
    </location>
</feature>
<dbReference type="eggNOG" id="KOG0017">
    <property type="taxonomic scope" value="Eukaryota"/>
</dbReference>
<feature type="compositionally biased region" description="Basic and acidic residues" evidence="2">
    <location>
        <begin position="351"/>
        <end position="366"/>
    </location>
</feature>
<keyword evidence="1" id="KW-0862">Zinc</keyword>
<accession>T1IH52</accession>
<dbReference type="Pfam" id="PF00098">
    <property type="entry name" value="zf-CCHC"/>
    <property type="match status" value="1"/>
</dbReference>
<dbReference type="Pfam" id="PF01429">
    <property type="entry name" value="MBD"/>
    <property type="match status" value="1"/>
</dbReference>
<dbReference type="Gene3D" id="3.30.890.10">
    <property type="entry name" value="Methyl-cpg-binding Protein 2, Chain A"/>
    <property type="match status" value="1"/>
</dbReference>
<dbReference type="PhylomeDB" id="T1IH52"/>
<proteinExistence type="predicted"/>
<dbReference type="SUPFAM" id="SSF57756">
    <property type="entry name" value="Retrovirus zinc finger-like domains"/>
    <property type="match status" value="1"/>
</dbReference>
<dbReference type="Pfam" id="PF14223">
    <property type="entry name" value="Retrotran_gag_2"/>
    <property type="match status" value="1"/>
</dbReference>
<evidence type="ECO:0008006" key="7">
    <source>
        <dbReference type="Google" id="ProtNLM"/>
    </source>
</evidence>
<evidence type="ECO:0000313" key="5">
    <source>
        <dbReference type="EnsemblMetazoa" id="SMAR000158-PA"/>
    </source>
</evidence>